<reference evidence="3 4" key="1">
    <citation type="submission" date="2020-04" db="EMBL/GenBank/DDBJ databases">
        <authorList>
            <person name="Klaysubun C."/>
            <person name="Duangmal K."/>
            <person name="Lipun K."/>
        </authorList>
    </citation>
    <scope>NUCLEOTIDE SEQUENCE [LARGE SCALE GENOMIC DNA]</scope>
    <source>
        <strain evidence="3 4">JCM 11839</strain>
    </source>
</reference>
<feature type="compositionally biased region" description="Basic and acidic residues" evidence="1">
    <location>
        <begin position="139"/>
        <end position="148"/>
    </location>
</feature>
<feature type="domain" description="DNA-binding" evidence="2">
    <location>
        <begin position="3"/>
        <end position="70"/>
    </location>
</feature>
<evidence type="ECO:0000313" key="3">
    <source>
        <dbReference type="EMBL" id="NMH77368.1"/>
    </source>
</evidence>
<feature type="compositionally biased region" description="Low complexity" evidence="1">
    <location>
        <begin position="125"/>
        <end position="134"/>
    </location>
</feature>
<evidence type="ECO:0000259" key="2">
    <source>
        <dbReference type="Pfam" id="PF13011"/>
    </source>
</evidence>
<sequence length="148" mass="16591">MAHVNAALTPRARLRLGKLIVEDGWSVSQAAQRFQVSWPTAKRWADRYREEGETGMVDRSSRPHHCPRATPAPLRRKIVHLRWKQRLGPVEIAAIVGRAPSTVPHVLVCCGINRLSCMDRAAANSPPLRTSPPRRSCPRRCEEAGQHP</sequence>
<feature type="region of interest" description="Disordered" evidence="1">
    <location>
        <begin position="123"/>
        <end position="148"/>
    </location>
</feature>
<evidence type="ECO:0000313" key="4">
    <source>
        <dbReference type="Proteomes" id="UP001296706"/>
    </source>
</evidence>
<comment type="caution">
    <text evidence="3">The sequence shown here is derived from an EMBL/GenBank/DDBJ whole genome shotgun (WGS) entry which is preliminary data.</text>
</comment>
<organism evidence="3 4">
    <name type="scientific">Pseudonocardia xinjiangensis</name>
    <dbReference type="NCBI Taxonomy" id="75289"/>
    <lineage>
        <taxon>Bacteria</taxon>
        <taxon>Bacillati</taxon>
        <taxon>Actinomycetota</taxon>
        <taxon>Actinomycetes</taxon>
        <taxon>Pseudonocardiales</taxon>
        <taxon>Pseudonocardiaceae</taxon>
        <taxon>Pseudonocardia</taxon>
    </lineage>
</organism>
<dbReference type="InterPro" id="IPR024967">
    <property type="entry name" value="DNA-bd_IS481-type"/>
</dbReference>
<evidence type="ECO:0000256" key="1">
    <source>
        <dbReference type="SAM" id="MobiDB-lite"/>
    </source>
</evidence>
<accession>A0ABX1RAG7</accession>
<proteinExistence type="predicted"/>
<dbReference type="SUPFAM" id="SSF46689">
    <property type="entry name" value="Homeodomain-like"/>
    <property type="match status" value="1"/>
</dbReference>
<gene>
    <name evidence="3" type="ORF">HF577_09740</name>
</gene>
<dbReference type="EMBL" id="JAAXKY010000022">
    <property type="protein sequence ID" value="NMH77368.1"/>
    <property type="molecule type" value="Genomic_DNA"/>
</dbReference>
<protein>
    <submittedName>
        <fullName evidence="3">Helix-turn-helix domain-containing protein</fullName>
    </submittedName>
</protein>
<dbReference type="InterPro" id="IPR009057">
    <property type="entry name" value="Homeodomain-like_sf"/>
</dbReference>
<dbReference type="Pfam" id="PF13011">
    <property type="entry name" value="LZ_Tnp_IS481"/>
    <property type="match status" value="1"/>
</dbReference>
<keyword evidence="4" id="KW-1185">Reference proteome</keyword>
<name>A0ABX1RAG7_9PSEU</name>
<dbReference type="Proteomes" id="UP001296706">
    <property type="component" value="Unassembled WGS sequence"/>
</dbReference>